<protein>
    <recommendedName>
        <fullName evidence="1">LexA repressor DNA-binding domain-containing protein</fullName>
    </recommendedName>
</protein>
<dbReference type="PANTHER" id="PTHR33516:SF2">
    <property type="entry name" value="LEXA REPRESSOR-RELATED"/>
    <property type="match status" value="1"/>
</dbReference>
<dbReference type="SUPFAM" id="SSF52309">
    <property type="entry name" value="N-(deoxy)ribosyltransferase-like"/>
    <property type="match status" value="1"/>
</dbReference>
<evidence type="ECO:0000313" key="3">
    <source>
        <dbReference type="Proteomes" id="UP000679779"/>
    </source>
</evidence>
<proteinExistence type="predicted"/>
<gene>
    <name evidence="2" type="ORF">J2TS6_43770</name>
</gene>
<dbReference type="GO" id="GO:0004252">
    <property type="term" value="F:serine-type endopeptidase activity"/>
    <property type="evidence" value="ECO:0007669"/>
    <property type="project" value="InterPro"/>
</dbReference>
<dbReference type="InterPro" id="IPR036388">
    <property type="entry name" value="WH-like_DNA-bd_sf"/>
</dbReference>
<dbReference type="SUPFAM" id="SSF46785">
    <property type="entry name" value="Winged helix' DNA-binding domain"/>
    <property type="match status" value="1"/>
</dbReference>
<dbReference type="InterPro" id="IPR036390">
    <property type="entry name" value="WH_DNA-bd_sf"/>
</dbReference>
<dbReference type="InterPro" id="IPR006199">
    <property type="entry name" value="LexA_DNA-bd_dom"/>
</dbReference>
<comment type="caution">
    <text evidence="2">The sequence shown here is derived from an EMBL/GenBank/DDBJ whole genome shotgun (WGS) entry which is preliminary data.</text>
</comment>
<feature type="domain" description="LexA repressor DNA-binding" evidence="1">
    <location>
        <begin position="9"/>
        <end position="72"/>
    </location>
</feature>
<dbReference type="Gene3D" id="3.40.50.450">
    <property type="match status" value="1"/>
</dbReference>
<dbReference type="GO" id="GO:0006508">
    <property type="term" value="P:proteolysis"/>
    <property type="evidence" value="ECO:0007669"/>
    <property type="project" value="InterPro"/>
</dbReference>
<dbReference type="PANTHER" id="PTHR33516">
    <property type="entry name" value="LEXA REPRESSOR"/>
    <property type="match status" value="1"/>
</dbReference>
<evidence type="ECO:0000259" key="1">
    <source>
        <dbReference type="Pfam" id="PF01726"/>
    </source>
</evidence>
<evidence type="ECO:0000313" key="2">
    <source>
        <dbReference type="EMBL" id="GIO33236.1"/>
    </source>
</evidence>
<keyword evidence="3" id="KW-1185">Reference proteome</keyword>
<dbReference type="Pfam" id="PF01726">
    <property type="entry name" value="LexA_DNA_bind"/>
    <property type="match status" value="1"/>
</dbReference>
<accession>A0A920CB75</accession>
<sequence>MGERSVTNKPLTQKQAAALEFIKSFISKNGYPPTIREIADYMGHQSSSTAFNMLEQLVRKGYVKKEEGAIRTLQIVDPKKMDATRRIYLASSWKNAEHVMYIKGLLVSAGFEVDAFCDTDAGRFVFSFDMLPDVDNLDARTVLEEPAVKRAFAEDKKWLDWADTVLLILPAGKSAHLEAGYAAGAGKKLVIYQDEFPRGEFDVMYGFADLISNDFQEIIQFLKGEAL</sequence>
<organism evidence="2 3">
    <name type="scientific">Paenibacillus albilobatus</name>
    <dbReference type="NCBI Taxonomy" id="2716884"/>
    <lineage>
        <taxon>Bacteria</taxon>
        <taxon>Bacillati</taxon>
        <taxon>Bacillota</taxon>
        <taxon>Bacilli</taxon>
        <taxon>Bacillales</taxon>
        <taxon>Paenibacillaceae</taxon>
        <taxon>Paenibacillus</taxon>
    </lineage>
</organism>
<dbReference type="InterPro" id="IPR050077">
    <property type="entry name" value="LexA_repressor"/>
</dbReference>
<name>A0A920CB75_9BACL</name>
<dbReference type="Gene3D" id="1.10.10.10">
    <property type="entry name" value="Winged helix-like DNA-binding domain superfamily/Winged helix DNA-binding domain"/>
    <property type="match status" value="1"/>
</dbReference>
<reference evidence="2" key="1">
    <citation type="submission" date="2021-03" db="EMBL/GenBank/DDBJ databases">
        <title>Antimicrobial resistance genes in bacteria isolated from Japanese honey, and their potential for conferring macrolide and lincosamide resistance in the American foulbrood pathogen Paenibacillus larvae.</title>
        <authorList>
            <person name="Okamoto M."/>
            <person name="Kumagai M."/>
            <person name="Kanamori H."/>
            <person name="Takamatsu D."/>
        </authorList>
    </citation>
    <scope>NUCLEOTIDE SEQUENCE</scope>
    <source>
        <strain evidence="2">J2TS6</strain>
    </source>
</reference>
<dbReference type="Proteomes" id="UP000679779">
    <property type="component" value="Unassembled WGS sequence"/>
</dbReference>
<dbReference type="AlphaFoldDB" id="A0A920CB75"/>
<dbReference type="EMBL" id="BORQ01000005">
    <property type="protein sequence ID" value="GIO33236.1"/>
    <property type="molecule type" value="Genomic_DNA"/>
</dbReference>